<dbReference type="RefSeq" id="WP_030249894.1">
    <property type="nucleotide sequence ID" value="NZ_JBHEZZ010000006.1"/>
</dbReference>
<feature type="chain" id="PRO_5045691025" evidence="3">
    <location>
        <begin position="30"/>
        <end position="199"/>
    </location>
</feature>
<gene>
    <name evidence="5" type="ORF">ACEZDJ_14480</name>
</gene>
<evidence type="ECO:0000256" key="3">
    <source>
        <dbReference type="SAM" id="SignalP"/>
    </source>
</evidence>
<dbReference type="InterPro" id="IPR029051">
    <property type="entry name" value="DUF4352"/>
</dbReference>
<keyword evidence="1 3" id="KW-0732">Signal</keyword>
<name>A0ABV6UM13_9ACTN</name>
<comment type="caution">
    <text evidence="5">The sequence shown here is derived from an EMBL/GenBank/DDBJ whole genome shotgun (WGS) entry which is preliminary data.</text>
</comment>
<feature type="compositionally biased region" description="Low complexity" evidence="2">
    <location>
        <begin position="32"/>
        <end position="44"/>
    </location>
</feature>
<dbReference type="EMBL" id="JBHEZZ010000006">
    <property type="protein sequence ID" value="MFC1402491.1"/>
    <property type="molecule type" value="Genomic_DNA"/>
</dbReference>
<evidence type="ECO:0000259" key="4">
    <source>
        <dbReference type="Pfam" id="PF11611"/>
    </source>
</evidence>
<organism evidence="5 6">
    <name type="scientific">Streptacidiphilus cavernicola</name>
    <dbReference type="NCBI Taxonomy" id="3342716"/>
    <lineage>
        <taxon>Bacteria</taxon>
        <taxon>Bacillati</taxon>
        <taxon>Actinomycetota</taxon>
        <taxon>Actinomycetes</taxon>
        <taxon>Kitasatosporales</taxon>
        <taxon>Streptomycetaceae</taxon>
        <taxon>Streptacidiphilus</taxon>
    </lineage>
</organism>
<dbReference type="PROSITE" id="PS51257">
    <property type="entry name" value="PROKAR_LIPOPROTEIN"/>
    <property type="match status" value="1"/>
</dbReference>
<evidence type="ECO:0000313" key="5">
    <source>
        <dbReference type="EMBL" id="MFC1402491.1"/>
    </source>
</evidence>
<feature type="region of interest" description="Disordered" evidence="2">
    <location>
        <begin position="31"/>
        <end position="52"/>
    </location>
</feature>
<protein>
    <submittedName>
        <fullName evidence="5">DUF4352 domain-containing protein</fullName>
    </submittedName>
</protein>
<keyword evidence="6" id="KW-1185">Reference proteome</keyword>
<proteinExistence type="predicted"/>
<evidence type="ECO:0000256" key="2">
    <source>
        <dbReference type="SAM" id="MobiDB-lite"/>
    </source>
</evidence>
<feature type="domain" description="DUF4352" evidence="4">
    <location>
        <begin position="79"/>
        <end position="183"/>
    </location>
</feature>
<evidence type="ECO:0000313" key="6">
    <source>
        <dbReference type="Proteomes" id="UP001592528"/>
    </source>
</evidence>
<evidence type="ECO:0000256" key="1">
    <source>
        <dbReference type="ARBA" id="ARBA00022729"/>
    </source>
</evidence>
<reference evidence="5 6" key="1">
    <citation type="submission" date="2024-09" db="EMBL/GenBank/DDBJ databases">
        <authorList>
            <person name="Lee S.D."/>
        </authorList>
    </citation>
    <scope>NUCLEOTIDE SEQUENCE [LARGE SCALE GENOMIC DNA]</scope>
    <source>
        <strain evidence="5 6">N1-5</strain>
    </source>
</reference>
<sequence>MRVQSSKQRRTAIAVFTGGLILATGTACSMPSSTVATSAKSTGSGSTGSTGGAATAKAAAKAAAKVGDTIALSGFEGEKADVTVVKVVDRPKGADEFTAPESGKRFYAVQFRIKDTGSKAYSDSPSNGAKLVDSAGQSYEADFSDTKAGASFPSAVNIASGSSGLGFITFQVPTGAKITQIQFGLDSGMADQTGQWNVS</sequence>
<dbReference type="Pfam" id="PF11611">
    <property type="entry name" value="DUF4352"/>
    <property type="match status" value="1"/>
</dbReference>
<feature type="signal peptide" evidence="3">
    <location>
        <begin position="1"/>
        <end position="29"/>
    </location>
</feature>
<dbReference type="Proteomes" id="UP001592528">
    <property type="component" value="Unassembled WGS sequence"/>
</dbReference>
<accession>A0ABV6UM13</accession>
<dbReference type="InterPro" id="IPR029050">
    <property type="entry name" value="Immunoprotect_excell_Ig-like"/>
</dbReference>
<dbReference type="Gene3D" id="2.60.40.1240">
    <property type="match status" value="1"/>
</dbReference>